<protein>
    <submittedName>
        <fullName evidence="1">Short-chain dehydrogenase</fullName>
    </submittedName>
</protein>
<dbReference type="AlphaFoldDB" id="A0A0R3VWP1"/>
<organism evidence="1">
    <name type="scientific">Taenia asiatica</name>
    <name type="common">Asian tapeworm</name>
    <dbReference type="NCBI Taxonomy" id="60517"/>
    <lineage>
        <taxon>Eukaryota</taxon>
        <taxon>Metazoa</taxon>
        <taxon>Spiralia</taxon>
        <taxon>Lophotrochozoa</taxon>
        <taxon>Platyhelminthes</taxon>
        <taxon>Cestoda</taxon>
        <taxon>Eucestoda</taxon>
        <taxon>Cyclophyllidea</taxon>
        <taxon>Taeniidae</taxon>
        <taxon>Taenia</taxon>
    </lineage>
</organism>
<sequence length="56" mass="6119">LNARISLVCVYVLANDCRADLWKGKQVDSGMGLMAATSSNWDACDRDEAAASRRRS</sequence>
<evidence type="ECO:0000313" key="1">
    <source>
        <dbReference type="WBParaSite" id="TASK_0000183501-mRNA-1"/>
    </source>
</evidence>
<reference evidence="1" key="1">
    <citation type="submission" date="2017-02" db="UniProtKB">
        <authorList>
            <consortium name="WormBaseParasite"/>
        </authorList>
    </citation>
    <scope>IDENTIFICATION</scope>
</reference>
<accession>A0A0R3VWP1</accession>
<proteinExistence type="predicted"/>
<dbReference type="WBParaSite" id="TASK_0000183501-mRNA-1">
    <property type="protein sequence ID" value="TASK_0000183501-mRNA-1"/>
    <property type="gene ID" value="TASK_0000183501"/>
</dbReference>
<name>A0A0R3VWP1_TAEAS</name>